<dbReference type="GO" id="GO:0003700">
    <property type="term" value="F:DNA-binding transcription factor activity"/>
    <property type="evidence" value="ECO:0007669"/>
    <property type="project" value="InterPro"/>
</dbReference>
<proteinExistence type="predicted"/>
<name>A0A3A3FZ39_9BURK</name>
<dbReference type="SMART" id="SM00342">
    <property type="entry name" value="HTH_ARAC"/>
    <property type="match status" value="1"/>
</dbReference>
<keyword evidence="3" id="KW-0804">Transcription</keyword>
<keyword evidence="1" id="KW-0805">Transcription regulation</keyword>
<dbReference type="InterPro" id="IPR032783">
    <property type="entry name" value="AraC_lig"/>
</dbReference>
<dbReference type="Proteomes" id="UP000266327">
    <property type="component" value="Unassembled WGS sequence"/>
</dbReference>
<sequence>MASSLSDLLRVVRFDDVDSALVTLRTTGSIHFPHHHRGYFHLVLEGGLKLRTAGSQQVFSAQSGDILFLVQGTQHEISVDFTAAGIEFRYLLEHHRLDAPPALQIGSGTVVAKLLSGVFGLSMGRTSRGILPEVMLMPSRIGHFPERSAPQGACDIELACQGVGASAFVSCYVHTHFVQAVRSYVKDQVQAPSRAGVSTTLDIKALKMPQIHVARRLINGNLGQHWTVASLAQAVGMSRSVFAASFAHAVGESPMHYVTRFRMERATELLRLRTLTVAEIAQNLGYESQSSFARAFRKFHGLSPDNYRTGSDTERPIETFRSIDSL</sequence>
<reference evidence="6" key="1">
    <citation type="submission" date="2018-09" db="EMBL/GenBank/DDBJ databases">
        <authorList>
            <person name="Zhu H."/>
        </authorList>
    </citation>
    <scope>NUCLEOTIDE SEQUENCE [LARGE SCALE GENOMIC DNA]</scope>
    <source>
        <strain evidence="6">K1S02-23</strain>
    </source>
</reference>
<dbReference type="InterPro" id="IPR020449">
    <property type="entry name" value="Tscrpt_reg_AraC-type_HTH"/>
</dbReference>
<dbReference type="OrthoDB" id="9789899at2"/>
<dbReference type="InterPro" id="IPR050204">
    <property type="entry name" value="AraC_XylS_family_regulators"/>
</dbReference>
<dbReference type="PROSITE" id="PS01124">
    <property type="entry name" value="HTH_ARAC_FAMILY_2"/>
    <property type="match status" value="1"/>
</dbReference>
<keyword evidence="6" id="KW-1185">Reference proteome</keyword>
<feature type="domain" description="HTH araC/xylS-type" evidence="4">
    <location>
        <begin position="212"/>
        <end position="310"/>
    </location>
</feature>
<dbReference type="InterPro" id="IPR018062">
    <property type="entry name" value="HTH_AraC-typ_CS"/>
</dbReference>
<dbReference type="PRINTS" id="PR00032">
    <property type="entry name" value="HTHARAC"/>
</dbReference>
<gene>
    <name evidence="5" type="ORF">D3878_02665</name>
</gene>
<evidence type="ECO:0000313" key="6">
    <source>
        <dbReference type="Proteomes" id="UP000266327"/>
    </source>
</evidence>
<evidence type="ECO:0000256" key="2">
    <source>
        <dbReference type="ARBA" id="ARBA00023125"/>
    </source>
</evidence>
<dbReference type="Gene3D" id="1.10.10.60">
    <property type="entry name" value="Homeodomain-like"/>
    <property type="match status" value="2"/>
</dbReference>
<dbReference type="InterPro" id="IPR009057">
    <property type="entry name" value="Homeodomain-like_sf"/>
</dbReference>
<dbReference type="PANTHER" id="PTHR46796">
    <property type="entry name" value="HTH-TYPE TRANSCRIPTIONAL ACTIVATOR RHAS-RELATED"/>
    <property type="match status" value="1"/>
</dbReference>
<dbReference type="AlphaFoldDB" id="A0A3A3FZ39"/>
<dbReference type="EMBL" id="QYUQ01000002">
    <property type="protein sequence ID" value="RJG00615.1"/>
    <property type="molecule type" value="Genomic_DNA"/>
</dbReference>
<dbReference type="Pfam" id="PF12852">
    <property type="entry name" value="Cupin_6"/>
    <property type="match status" value="1"/>
</dbReference>
<dbReference type="InterPro" id="IPR018060">
    <property type="entry name" value="HTH_AraC"/>
</dbReference>
<dbReference type="PANTHER" id="PTHR46796:SF7">
    <property type="entry name" value="ARAC FAMILY TRANSCRIPTIONAL REGULATOR"/>
    <property type="match status" value="1"/>
</dbReference>
<dbReference type="Pfam" id="PF12833">
    <property type="entry name" value="HTH_18"/>
    <property type="match status" value="1"/>
</dbReference>
<dbReference type="PROSITE" id="PS00041">
    <property type="entry name" value="HTH_ARAC_FAMILY_1"/>
    <property type="match status" value="1"/>
</dbReference>
<dbReference type="RefSeq" id="WP_119784070.1">
    <property type="nucleotide sequence ID" value="NZ_QYUQ01000002.1"/>
</dbReference>
<dbReference type="InterPro" id="IPR014710">
    <property type="entry name" value="RmlC-like_jellyroll"/>
</dbReference>
<dbReference type="Gene3D" id="2.60.120.10">
    <property type="entry name" value="Jelly Rolls"/>
    <property type="match status" value="1"/>
</dbReference>
<keyword evidence="2" id="KW-0238">DNA-binding</keyword>
<evidence type="ECO:0000256" key="1">
    <source>
        <dbReference type="ARBA" id="ARBA00023015"/>
    </source>
</evidence>
<evidence type="ECO:0000313" key="5">
    <source>
        <dbReference type="EMBL" id="RJG00615.1"/>
    </source>
</evidence>
<organism evidence="5 6">
    <name type="scientific">Noviherbaspirillum sedimenti</name>
    <dbReference type="NCBI Taxonomy" id="2320865"/>
    <lineage>
        <taxon>Bacteria</taxon>
        <taxon>Pseudomonadati</taxon>
        <taxon>Pseudomonadota</taxon>
        <taxon>Betaproteobacteria</taxon>
        <taxon>Burkholderiales</taxon>
        <taxon>Oxalobacteraceae</taxon>
        <taxon>Noviherbaspirillum</taxon>
    </lineage>
</organism>
<dbReference type="GO" id="GO:0043565">
    <property type="term" value="F:sequence-specific DNA binding"/>
    <property type="evidence" value="ECO:0007669"/>
    <property type="project" value="InterPro"/>
</dbReference>
<accession>A0A3A3FZ39</accession>
<comment type="caution">
    <text evidence="5">The sequence shown here is derived from an EMBL/GenBank/DDBJ whole genome shotgun (WGS) entry which is preliminary data.</text>
</comment>
<dbReference type="SUPFAM" id="SSF46689">
    <property type="entry name" value="Homeodomain-like"/>
    <property type="match status" value="2"/>
</dbReference>
<evidence type="ECO:0000259" key="4">
    <source>
        <dbReference type="PROSITE" id="PS01124"/>
    </source>
</evidence>
<protein>
    <submittedName>
        <fullName evidence="5">AraC family transcriptional regulator</fullName>
    </submittedName>
</protein>
<evidence type="ECO:0000256" key="3">
    <source>
        <dbReference type="ARBA" id="ARBA00023163"/>
    </source>
</evidence>